<dbReference type="PANTHER" id="PTHR43798">
    <property type="entry name" value="MONOACYLGLYCEROL LIPASE"/>
    <property type="match status" value="1"/>
</dbReference>
<dbReference type="PANTHER" id="PTHR43798:SF33">
    <property type="entry name" value="HYDROLASE, PUTATIVE (AFU_ORTHOLOGUE AFUA_2G14860)-RELATED"/>
    <property type="match status" value="1"/>
</dbReference>
<reference evidence="2" key="1">
    <citation type="submission" date="2021-02" db="EMBL/GenBank/DDBJ databases">
        <title>Natrosporangium hydrolyticum gen. nov., sp. nov, a haloalkaliphilic actinobacterium from a soda solonchak soil.</title>
        <authorList>
            <person name="Sorokin D.Y."/>
            <person name="Khijniak T.V."/>
            <person name="Zakharycheva A.P."/>
            <person name="Boueva O.V."/>
            <person name="Ariskina E.V."/>
            <person name="Hahnke R.L."/>
            <person name="Bunk B."/>
            <person name="Sproer C."/>
            <person name="Schumann P."/>
            <person name="Evtushenko L.I."/>
            <person name="Kublanov I.V."/>
        </authorList>
    </citation>
    <scope>NUCLEOTIDE SEQUENCE</scope>
    <source>
        <strain evidence="2">DSM 106523</strain>
    </source>
</reference>
<name>A0A895YJM4_9ACTN</name>
<dbReference type="GO" id="GO:0016787">
    <property type="term" value="F:hydrolase activity"/>
    <property type="evidence" value="ECO:0007669"/>
    <property type="project" value="UniProtKB-KW"/>
</dbReference>
<dbReference type="RefSeq" id="WP_239678409.1">
    <property type="nucleotide sequence ID" value="NZ_CP070499.1"/>
</dbReference>
<dbReference type="Pfam" id="PF12146">
    <property type="entry name" value="Hydrolase_4"/>
    <property type="match status" value="1"/>
</dbReference>
<evidence type="ECO:0000259" key="1">
    <source>
        <dbReference type="Pfam" id="PF12146"/>
    </source>
</evidence>
<dbReference type="InterPro" id="IPR050266">
    <property type="entry name" value="AB_hydrolase_sf"/>
</dbReference>
<dbReference type="AlphaFoldDB" id="A0A895YJM4"/>
<protein>
    <submittedName>
        <fullName evidence="2">Alpha/beta fold hydrolase</fullName>
    </submittedName>
</protein>
<dbReference type="InterPro" id="IPR022742">
    <property type="entry name" value="Hydrolase_4"/>
</dbReference>
<dbReference type="InterPro" id="IPR017208">
    <property type="entry name" value="UCP037442_abhydr"/>
</dbReference>
<organism evidence="2 3">
    <name type="scientific">Natronosporangium hydrolyticum</name>
    <dbReference type="NCBI Taxonomy" id="2811111"/>
    <lineage>
        <taxon>Bacteria</taxon>
        <taxon>Bacillati</taxon>
        <taxon>Actinomycetota</taxon>
        <taxon>Actinomycetes</taxon>
        <taxon>Micromonosporales</taxon>
        <taxon>Micromonosporaceae</taxon>
        <taxon>Natronosporangium</taxon>
    </lineage>
</organism>
<gene>
    <name evidence="2" type="ORF">JQS43_07875</name>
</gene>
<dbReference type="InterPro" id="IPR029058">
    <property type="entry name" value="AB_hydrolase_fold"/>
</dbReference>
<dbReference type="Proteomes" id="UP000662857">
    <property type="component" value="Chromosome"/>
</dbReference>
<dbReference type="GO" id="GO:0016020">
    <property type="term" value="C:membrane"/>
    <property type="evidence" value="ECO:0007669"/>
    <property type="project" value="TreeGrafter"/>
</dbReference>
<proteinExistence type="predicted"/>
<keyword evidence="2" id="KW-0378">Hydrolase</keyword>
<dbReference type="KEGG" id="nhy:JQS43_07875"/>
<evidence type="ECO:0000313" key="3">
    <source>
        <dbReference type="Proteomes" id="UP000662857"/>
    </source>
</evidence>
<feature type="domain" description="Serine aminopeptidase S33" evidence="1">
    <location>
        <begin position="31"/>
        <end position="170"/>
    </location>
</feature>
<dbReference type="EMBL" id="CP070499">
    <property type="protein sequence ID" value="QSB16205.1"/>
    <property type="molecule type" value="Genomic_DNA"/>
</dbReference>
<dbReference type="PIRSF" id="PIRSF037442">
    <property type="entry name" value="UCP037442_abhydr"/>
    <property type="match status" value="1"/>
</dbReference>
<dbReference type="SUPFAM" id="SSF53474">
    <property type="entry name" value="alpha/beta-Hydrolases"/>
    <property type="match status" value="1"/>
</dbReference>
<evidence type="ECO:0000313" key="2">
    <source>
        <dbReference type="EMBL" id="QSB16205.1"/>
    </source>
</evidence>
<sequence length="280" mass="30258">MTVAYEQRWIARGSEWLGLQWYPPPADPQAPIVLILPAMGVPAGFYRPFATMLQTAGLAVVVADHRGTGASTPRASRRSSYGYAELVDDVAQVRATVATEQPNRPLVLLGHSLGGQAAVLHLAAAHTAGAADEVAGLALVGSGLPYWRLYPWWRLGLLGFTQGIHATSTLLRVWPGWGFGGRQARGVMRDWAHTARVGRFPELAGIDHASGLPKLQLPVLAVSLERDTYVPAFAMDHLLKQLPAAPVERVHLTGPADHFSWARKPEPVATEVARFVAQLP</sequence>
<accession>A0A895YJM4</accession>
<keyword evidence="3" id="KW-1185">Reference proteome</keyword>
<dbReference type="Gene3D" id="3.40.50.1820">
    <property type="entry name" value="alpha/beta hydrolase"/>
    <property type="match status" value="1"/>
</dbReference>